<evidence type="ECO:0000313" key="1">
    <source>
        <dbReference type="EMBL" id="TXE26198.1"/>
    </source>
</evidence>
<dbReference type="AlphaFoldDB" id="A0A5C7BY97"/>
<reference evidence="1 2" key="1">
    <citation type="submission" date="2019-07" db="EMBL/GenBank/DDBJ databases">
        <title>Serratia strains were isolated from fresh produce.</title>
        <authorList>
            <person name="Cho G.-S."/>
            <person name="Stein M."/>
            <person name="Lee W."/>
            <person name="Suh S.H."/>
            <person name="Franz C.M.A.P."/>
        </authorList>
    </citation>
    <scope>NUCLEOTIDE SEQUENCE [LARGE SCALE GENOMIC DNA]</scope>
    <source>
        <strain evidence="1 2">S16</strain>
    </source>
</reference>
<gene>
    <name evidence="1" type="ORF">FOT62_23515</name>
</gene>
<accession>A0A5C7BY97</accession>
<sequence length="199" mass="21533">MTITTEKLNEIYENPEQCSYSEIQEMAAMLANREAQPVQVTDGMALDFHHALTDGSIGNDELEEIKVGLRAALCNVTAPPAPAVPPEIPLTSPVAAEYVAGWNACRAAMLENIDKPAPQLDSVVTRHAEQPVSSGYKLPDNVREALTLALQAMEFMGDTLNNIDAVCTEDVEYVTPAFNAVRELLAAAPEGGNDHDTRR</sequence>
<protein>
    <submittedName>
        <fullName evidence="1">Uncharacterized protein</fullName>
    </submittedName>
</protein>
<comment type="caution">
    <text evidence="1">The sequence shown here is derived from an EMBL/GenBank/DDBJ whole genome shotgun (WGS) entry which is preliminary data.</text>
</comment>
<evidence type="ECO:0000313" key="2">
    <source>
        <dbReference type="Proteomes" id="UP000321126"/>
    </source>
</evidence>
<organism evidence="1 2">
    <name type="scientific">Serratia marcescens</name>
    <dbReference type="NCBI Taxonomy" id="615"/>
    <lineage>
        <taxon>Bacteria</taxon>
        <taxon>Pseudomonadati</taxon>
        <taxon>Pseudomonadota</taxon>
        <taxon>Gammaproteobacteria</taxon>
        <taxon>Enterobacterales</taxon>
        <taxon>Yersiniaceae</taxon>
        <taxon>Serratia</taxon>
    </lineage>
</organism>
<name>A0A5C7BY97_SERMA</name>
<dbReference type="EMBL" id="VOUQ01000022">
    <property type="protein sequence ID" value="TXE26198.1"/>
    <property type="molecule type" value="Genomic_DNA"/>
</dbReference>
<dbReference type="Proteomes" id="UP000321126">
    <property type="component" value="Unassembled WGS sequence"/>
</dbReference>
<proteinExistence type="predicted"/>
<dbReference type="RefSeq" id="WP_147882700.1">
    <property type="nucleotide sequence ID" value="NZ_VOUQ01000022.1"/>
</dbReference>